<proteinExistence type="predicted"/>
<keyword evidence="3" id="KW-1185">Reference proteome</keyword>
<name>A0AAV2PB05_9HYME</name>
<dbReference type="AlphaFoldDB" id="A0AAV2PB05"/>
<protein>
    <submittedName>
        <fullName evidence="2">Uncharacterized protein</fullName>
    </submittedName>
</protein>
<organism evidence="2 3">
    <name type="scientific">Lasius platythorax</name>
    <dbReference type="NCBI Taxonomy" id="488582"/>
    <lineage>
        <taxon>Eukaryota</taxon>
        <taxon>Metazoa</taxon>
        <taxon>Ecdysozoa</taxon>
        <taxon>Arthropoda</taxon>
        <taxon>Hexapoda</taxon>
        <taxon>Insecta</taxon>
        <taxon>Pterygota</taxon>
        <taxon>Neoptera</taxon>
        <taxon>Endopterygota</taxon>
        <taxon>Hymenoptera</taxon>
        <taxon>Apocrita</taxon>
        <taxon>Aculeata</taxon>
        <taxon>Formicoidea</taxon>
        <taxon>Formicidae</taxon>
        <taxon>Formicinae</taxon>
        <taxon>Lasius</taxon>
        <taxon>Lasius</taxon>
    </lineage>
</organism>
<dbReference type="EMBL" id="OZ034832">
    <property type="protein sequence ID" value="CAL1689161.1"/>
    <property type="molecule type" value="Genomic_DNA"/>
</dbReference>
<evidence type="ECO:0000313" key="3">
    <source>
        <dbReference type="Proteomes" id="UP001497644"/>
    </source>
</evidence>
<sequence>MAEKFKHQLQRGKTERPHRGQMGKESAMFSNQDIKGPIFPEGRARPLKGGQLLAAQFNQKIKYREAPIYRESRSENATAVTSLDLPLFLKRVSADLREVEEQIYVSANSLRRKKENSSKSSFRFHSYENFANFINSRCKRSVS</sequence>
<evidence type="ECO:0000313" key="2">
    <source>
        <dbReference type="EMBL" id="CAL1689161.1"/>
    </source>
</evidence>
<dbReference type="Proteomes" id="UP001497644">
    <property type="component" value="Chromosome 9"/>
</dbReference>
<evidence type="ECO:0000256" key="1">
    <source>
        <dbReference type="SAM" id="MobiDB-lite"/>
    </source>
</evidence>
<feature type="compositionally biased region" description="Basic and acidic residues" evidence="1">
    <location>
        <begin position="1"/>
        <end position="18"/>
    </location>
</feature>
<accession>A0AAV2PB05</accession>
<feature type="region of interest" description="Disordered" evidence="1">
    <location>
        <begin position="1"/>
        <end position="41"/>
    </location>
</feature>
<reference evidence="2" key="1">
    <citation type="submission" date="2024-04" db="EMBL/GenBank/DDBJ databases">
        <authorList>
            <consortium name="Molecular Ecology Group"/>
        </authorList>
    </citation>
    <scope>NUCLEOTIDE SEQUENCE</scope>
</reference>
<gene>
    <name evidence="2" type="ORF">LPLAT_LOCUS14145</name>
</gene>